<dbReference type="WBParaSite" id="PDA_v2.g24590.t1">
    <property type="protein sequence ID" value="PDA_v2.g24590.t1"/>
    <property type="gene ID" value="PDA_v2.g24590"/>
</dbReference>
<name>A0A914QBP1_9BILA</name>
<keyword evidence="1" id="KW-1185">Reference proteome</keyword>
<accession>A0A914QBP1</accession>
<evidence type="ECO:0000313" key="1">
    <source>
        <dbReference type="Proteomes" id="UP000887578"/>
    </source>
</evidence>
<sequence length="163" mass="18866">MNYFENHLTSDNAPTYMAKTLMNPDLSEFSEKCLKVAPSATGVISVTNFFILDKYDKPKAVFLAEWILQILQQDRPDDYEEILFAKIFEWAKVYCRYHGLQEDSTNIKEAMKDLIPYIRFGNLEYSTLAKIVRPLISVEELLSHFCNKAKEHEKQSNGKVADT</sequence>
<organism evidence="1 2">
    <name type="scientific">Panagrolaimus davidi</name>
    <dbReference type="NCBI Taxonomy" id="227884"/>
    <lineage>
        <taxon>Eukaryota</taxon>
        <taxon>Metazoa</taxon>
        <taxon>Ecdysozoa</taxon>
        <taxon>Nematoda</taxon>
        <taxon>Chromadorea</taxon>
        <taxon>Rhabditida</taxon>
        <taxon>Tylenchina</taxon>
        <taxon>Panagrolaimomorpha</taxon>
        <taxon>Panagrolaimoidea</taxon>
        <taxon>Panagrolaimidae</taxon>
        <taxon>Panagrolaimus</taxon>
    </lineage>
</organism>
<dbReference type="Proteomes" id="UP000887578">
    <property type="component" value="Unplaced"/>
</dbReference>
<evidence type="ECO:0000313" key="2">
    <source>
        <dbReference type="WBParaSite" id="PDA_v2.g24590.t1"/>
    </source>
</evidence>
<proteinExistence type="predicted"/>
<protein>
    <submittedName>
        <fullName evidence="2">Uncharacterized protein</fullName>
    </submittedName>
</protein>
<reference evidence="2" key="1">
    <citation type="submission" date="2022-11" db="UniProtKB">
        <authorList>
            <consortium name="WormBaseParasite"/>
        </authorList>
    </citation>
    <scope>IDENTIFICATION</scope>
</reference>
<dbReference type="AlphaFoldDB" id="A0A914QBP1"/>